<feature type="compositionally biased region" description="Basic residues" evidence="1">
    <location>
        <begin position="51"/>
        <end position="62"/>
    </location>
</feature>
<sequence>MLLTCFRGQGVATGAGPVSPDREREPHHEEGAAGKREDLEVREGDGAGVRVRVHQLHHRRGLRQVPAREAQDDQRRRPALGDDHSGLRGLRGASQRLPLALPRNGRREDRGSLPRNSHTFPYQGSKCGVTFPELCRIGCHC</sequence>
<gene>
    <name evidence="2" type="ORF">glysoja_033746</name>
</gene>
<dbReference type="Proteomes" id="UP000053555">
    <property type="component" value="Unassembled WGS sequence"/>
</dbReference>
<name>A0A0B2QEY7_GLYSO</name>
<evidence type="ECO:0000313" key="2">
    <source>
        <dbReference type="EMBL" id="KHN18639.1"/>
    </source>
</evidence>
<reference evidence="2" key="1">
    <citation type="submission" date="2014-07" db="EMBL/GenBank/DDBJ databases">
        <title>Identification of a novel salt tolerance gene in wild soybean by whole-genome sequencing.</title>
        <authorList>
            <person name="Lam H.-M."/>
            <person name="Qi X."/>
            <person name="Li M.-W."/>
            <person name="Liu X."/>
            <person name="Xie M."/>
            <person name="Ni M."/>
            <person name="Xu X."/>
        </authorList>
    </citation>
    <scope>NUCLEOTIDE SEQUENCE [LARGE SCALE GENOMIC DNA]</scope>
    <source>
        <tissue evidence="2">Root</tissue>
    </source>
</reference>
<protein>
    <submittedName>
        <fullName evidence="2">Uncharacterized protein</fullName>
    </submittedName>
</protein>
<evidence type="ECO:0000256" key="1">
    <source>
        <dbReference type="SAM" id="MobiDB-lite"/>
    </source>
</evidence>
<feature type="compositionally biased region" description="Basic and acidic residues" evidence="1">
    <location>
        <begin position="69"/>
        <end position="86"/>
    </location>
</feature>
<accession>A0A0B2QEY7</accession>
<dbReference type="EMBL" id="KN659669">
    <property type="protein sequence ID" value="KHN18639.1"/>
    <property type="molecule type" value="Genomic_DNA"/>
</dbReference>
<dbReference type="AlphaFoldDB" id="A0A0B2QEY7"/>
<proteinExistence type="predicted"/>
<feature type="region of interest" description="Disordered" evidence="1">
    <location>
        <begin position="1"/>
        <end position="123"/>
    </location>
</feature>
<organism evidence="2">
    <name type="scientific">Glycine soja</name>
    <name type="common">Wild soybean</name>
    <dbReference type="NCBI Taxonomy" id="3848"/>
    <lineage>
        <taxon>Eukaryota</taxon>
        <taxon>Viridiplantae</taxon>
        <taxon>Streptophyta</taxon>
        <taxon>Embryophyta</taxon>
        <taxon>Tracheophyta</taxon>
        <taxon>Spermatophyta</taxon>
        <taxon>Magnoliopsida</taxon>
        <taxon>eudicotyledons</taxon>
        <taxon>Gunneridae</taxon>
        <taxon>Pentapetalae</taxon>
        <taxon>rosids</taxon>
        <taxon>fabids</taxon>
        <taxon>Fabales</taxon>
        <taxon>Fabaceae</taxon>
        <taxon>Papilionoideae</taxon>
        <taxon>50 kb inversion clade</taxon>
        <taxon>NPAAA clade</taxon>
        <taxon>indigoferoid/millettioid clade</taxon>
        <taxon>Phaseoleae</taxon>
        <taxon>Glycine</taxon>
        <taxon>Glycine subgen. Soja</taxon>
    </lineage>
</organism>
<feature type="compositionally biased region" description="Basic and acidic residues" evidence="1">
    <location>
        <begin position="20"/>
        <end position="45"/>
    </location>
</feature>